<evidence type="ECO:0000256" key="1">
    <source>
        <dbReference type="ARBA" id="ARBA00004123"/>
    </source>
</evidence>
<comment type="caution">
    <text evidence="9">The sequence shown here is derived from an EMBL/GenBank/DDBJ whole genome shotgun (WGS) entry which is preliminary data.</text>
</comment>
<gene>
    <name evidence="9" type="ORF">JZ751_027822</name>
</gene>
<dbReference type="GO" id="GO:0010629">
    <property type="term" value="P:negative regulation of gene expression"/>
    <property type="evidence" value="ECO:0007669"/>
    <property type="project" value="TreeGrafter"/>
</dbReference>
<evidence type="ECO:0000313" key="10">
    <source>
        <dbReference type="Proteomes" id="UP000824540"/>
    </source>
</evidence>
<dbReference type="SUPFAM" id="SSF52949">
    <property type="entry name" value="Macro domain-like"/>
    <property type="match status" value="2"/>
</dbReference>
<dbReference type="OrthoDB" id="6133115at2759"/>
<dbReference type="GO" id="GO:0005737">
    <property type="term" value="C:cytoplasm"/>
    <property type="evidence" value="ECO:0007669"/>
    <property type="project" value="TreeGrafter"/>
</dbReference>
<keyword evidence="5" id="KW-0539">Nucleus</keyword>
<dbReference type="InterPro" id="IPR052056">
    <property type="entry name" value="Mono-ARTD/PARP"/>
</dbReference>
<evidence type="ECO:0008006" key="11">
    <source>
        <dbReference type="Google" id="ProtNLM"/>
    </source>
</evidence>
<dbReference type="PANTHER" id="PTHR14453:SF70">
    <property type="entry name" value="PROTEIN MONO-ADP-RIBOSYLTRANSFERASE PARP9"/>
    <property type="match status" value="1"/>
</dbReference>
<dbReference type="Gene3D" id="3.40.220.10">
    <property type="entry name" value="Leucine Aminopeptidase, subunit E, domain 1"/>
    <property type="match status" value="2"/>
</dbReference>
<keyword evidence="4" id="KW-0520">NAD</keyword>
<dbReference type="SMART" id="SM00506">
    <property type="entry name" value="A1pp"/>
    <property type="match status" value="1"/>
</dbReference>
<dbReference type="GO" id="GO:0003950">
    <property type="term" value="F:NAD+ poly-ADP-ribosyltransferase activity"/>
    <property type="evidence" value="ECO:0007669"/>
    <property type="project" value="InterPro"/>
</dbReference>
<feature type="domain" description="PARP catalytic" evidence="7">
    <location>
        <begin position="493"/>
        <end position="701"/>
    </location>
</feature>
<evidence type="ECO:0000256" key="2">
    <source>
        <dbReference type="ARBA" id="ARBA00022676"/>
    </source>
</evidence>
<dbReference type="GO" id="GO:0070212">
    <property type="term" value="P:protein poly-ADP-ribosylation"/>
    <property type="evidence" value="ECO:0007669"/>
    <property type="project" value="TreeGrafter"/>
</dbReference>
<dbReference type="PROSITE" id="PS51059">
    <property type="entry name" value="PARP_CATALYTIC"/>
    <property type="match status" value="1"/>
</dbReference>
<comment type="subcellular location">
    <subcellularLocation>
        <location evidence="1">Nucleus</location>
    </subcellularLocation>
</comment>
<keyword evidence="3" id="KW-0808">Transferase</keyword>
<feature type="domain" description="Macro" evidence="8">
    <location>
        <begin position="58"/>
        <end position="247"/>
    </location>
</feature>
<dbReference type="EMBL" id="JAFBMS010000009">
    <property type="protein sequence ID" value="KAG9349379.1"/>
    <property type="molecule type" value="Genomic_DNA"/>
</dbReference>
<dbReference type="GO" id="GO:0060335">
    <property type="term" value="P:positive regulation of type II interferon-mediated signaling pathway"/>
    <property type="evidence" value="ECO:0007669"/>
    <property type="project" value="TreeGrafter"/>
</dbReference>
<accession>A0A8T2PAX5</accession>
<dbReference type="Proteomes" id="UP000824540">
    <property type="component" value="Unassembled WGS sequence"/>
</dbReference>
<dbReference type="CDD" id="cd02907">
    <property type="entry name" value="Macro_Af1521_BAL-like"/>
    <property type="match status" value="1"/>
</dbReference>
<evidence type="ECO:0000259" key="7">
    <source>
        <dbReference type="PROSITE" id="PS51059"/>
    </source>
</evidence>
<organism evidence="9 10">
    <name type="scientific">Albula glossodonta</name>
    <name type="common">roundjaw bonefish</name>
    <dbReference type="NCBI Taxonomy" id="121402"/>
    <lineage>
        <taxon>Eukaryota</taxon>
        <taxon>Metazoa</taxon>
        <taxon>Chordata</taxon>
        <taxon>Craniata</taxon>
        <taxon>Vertebrata</taxon>
        <taxon>Euteleostomi</taxon>
        <taxon>Actinopterygii</taxon>
        <taxon>Neopterygii</taxon>
        <taxon>Teleostei</taxon>
        <taxon>Albuliformes</taxon>
        <taxon>Albulidae</taxon>
        <taxon>Albula</taxon>
    </lineage>
</organism>
<dbReference type="PANTHER" id="PTHR14453">
    <property type="entry name" value="PARP/ZINC FINGER CCCH TYPE DOMAIN CONTAINING PROTEIN"/>
    <property type="match status" value="1"/>
</dbReference>
<dbReference type="PROSITE" id="PS51154">
    <property type="entry name" value="MACRO"/>
    <property type="match status" value="1"/>
</dbReference>
<keyword evidence="2" id="KW-0328">Glycosyltransferase</keyword>
<evidence type="ECO:0000256" key="3">
    <source>
        <dbReference type="ARBA" id="ARBA00022679"/>
    </source>
</evidence>
<dbReference type="GO" id="GO:0003714">
    <property type="term" value="F:transcription corepressor activity"/>
    <property type="evidence" value="ECO:0007669"/>
    <property type="project" value="TreeGrafter"/>
</dbReference>
<dbReference type="InterPro" id="IPR002589">
    <property type="entry name" value="Macro_dom"/>
</dbReference>
<proteinExistence type="inferred from homology"/>
<dbReference type="GO" id="GO:0005634">
    <property type="term" value="C:nucleus"/>
    <property type="evidence" value="ECO:0007669"/>
    <property type="project" value="UniProtKB-SubCell"/>
</dbReference>
<evidence type="ECO:0000259" key="8">
    <source>
        <dbReference type="PROSITE" id="PS51154"/>
    </source>
</evidence>
<comment type="similarity">
    <text evidence="6">Belongs to the ARTD/PARP family.</text>
</comment>
<dbReference type="GO" id="GO:1990404">
    <property type="term" value="F:NAD+-protein mono-ADP-ribosyltransferase activity"/>
    <property type="evidence" value="ECO:0007669"/>
    <property type="project" value="TreeGrafter"/>
</dbReference>
<dbReference type="AlphaFoldDB" id="A0A8T2PAX5"/>
<dbReference type="SUPFAM" id="SSF56399">
    <property type="entry name" value="ADP-ribosylation"/>
    <property type="match status" value="1"/>
</dbReference>
<dbReference type="InterPro" id="IPR012317">
    <property type="entry name" value="Poly(ADP-ribose)pol_cat_dom"/>
</dbReference>
<evidence type="ECO:0000256" key="4">
    <source>
        <dbReference type="ARBA" id="ARBA00023027"/>
    </source>
</evidence>
<keyword evidence="10" id="KW-1185">Reference proteome</keyword>
<dbReference type="Pfam" id="PF01661">
    <property type="entry name" value="Macro"/>
    <property type="match status" value="2"/>
</dbReference>
<protein>
    <recommendedName>
        <fullName evidence="11">Poly [ADP-ribose] polymerase</fullName>
    </recommendedName>
</protein>
<reference evidence="9" key="1">
    <citation type="thesis" date="2021" institute="BYU ScholarsArchive" country="Provo, UT, USA">
        <title>Applications of and Algorithms for Genome Assembly and Genomic Analyses with an Emphasis on Marine Teleosts.</title>
        <authorList>
            <person name="Pickett B.D."/>
        </authorList>
    </citation>
    <scope>NUCLEOTIDE SEQUENCE</scope>
    <source>
        <strain evidence="9">HI-2016</strain>
    </source>
</reference>
<evidence type="ECO:0000313" key="9">
    <source>
        <dbReference type="EMBL" id="KAG9349379.1"/>
    </source>
</evidence>
<dbReference type="Gene3D" id="3.90.228.10">
    <property type="match status" value="1"/>
</dbReference>
<sequence>MSEGVVIPIDAAMEQLLIYYGEDLTSVVQSKFGVHTILHNMEKAGRSGSSRKAQVKGVKTYSARLPSGIEVSVWKDDLTTHRVDAVVNAANEQLHHGGGLARALVQAGGPEIQRLSDQIIKTKGKVLTGEAVCTPPGNLPCKFIFHAVGPHLPPYPSKTEVEKASGLLKRAVHNILILAEDNKCKSVAIPALSSGLFNFPLDRCAITIVKTLLNHNFSRQSQLSEVHLVNNDDPTVSAMEKACREILGSNMSYSKAVSTTGTSLGVSSLQLGSITLRMKQGNIEQEKILRSVVKTCLDNAVKANHSSISFPAIGTGNLGFDKTEVAKIMIGEVANFALWNNGKKMDINIVVYPSNKDTVKAFQEEMLQHENKQTTKSSASRMQSIANKVSGYEGDETTNGGPPSIELIGSSHFYRREACRWFNNIFVASDKHTIINNHILQFGQREHKQLLSLQSKWKVSIREFLQNGQAGVTITGPPSAVKGAVLGVETLCCQAQEEFALTEENTMMQAVDPQASGFFKNYSMKQNFDKSCYQRIPSEQTDYKFPGLKIHKIERVENPLLKHHFQLKERQVASSPKLLYQQVPVQFCDLVCRVGFHRQFAPPDDQMYGAGIYFGGSIHTAMKMAKNLGYEEEYIYIFEAKVLTGKDTLGSPKLIVPPAVGIDPLCLYDSVYGGKDTHVIFNSHQALPLLIYTCTRMSPYV</sequence>
<evidence type="ECO:0000256" key="6">
    <source>
        <dbReference type="ARBA" id="ARBA00024347"/>
    </source>
</evidence>
<dbReference type="InterPro" id="IPR043472">
    <property type="entry name" value="Macro_dom-like"/>
</dbReference>
<evidence type="ECO:0000256" key="5">
    <source>
        <dbReference type="ARBA" id="ARBA00023242"/>
    </source>
</evidence>
<dbReference type="GO" id="GO:0044389">
    <property type="term" value="F:ubiquitin-like protein ligase binding"/>
    <property type="evidence" value="ECO:0007669"/>
    <property type="project" value="TreeGrafter"/>
</dbReference>
<name>A0A8T2PAX5_9TELE</name>